<dbReference type="AlphaFoldDB" id="A0A332LH72"/>
<proteinExistence type="predicted"/>
<dbReference type="EMBL" id="UFEU01000025">
    <property type="protein sequence ID" value="SSK60388.1"/>
    <property type="molecule type" value="Genomic_DNA"/>
</dbReference>
<reference evidence="1 2" key="1">
    <citation type="submission" date="2018-07" db="EMBL/GenBank/DDBJ databases">
        <authorList>
            <consortium name="Pathogen Informatics"/>
        </authorList>
    </citation>
    <scope>NUCLEOTIDE SEQUENCE [LARGE SCALE GENOMIC DNA]</scope>
    <source>
        <strain evidence="1 2">4300STDY6470422</strain>
    </source>
</reference>
<name>A0A332LH72_KLEPN</name>
<gene>
    <name evidence="1" type="ORF">SAMEA4364603_05090</name>
</gene>
<dbReference type="Proteomes" id="UP000252603">
    <property type="component" value="Unassembled WGS sequence"/>
</dbReference>
<protein>
    <submittedName>
        <fullName evidence="1">DNA gyrase subunit beta</fullName>
    </submittedName>
</protein>
<organism evidence="1 2">
    <name type="scientific">Klebsiella pneumoniae</name>
    <dbReference type="NCBI Taxonomy" id="573"/>
    <lineage>
        <taxon>Bacteria</taxon>
        <taxon>Pseudomonadati</taxon>
        <taxon>Pseudomonadota</taxon>
        <taxon>Gammaproteobacteria</taxon>
        <taxon>Enterobacterales</taxon>
        <taxon>Enterobacteriaceae</taxon>
        <taxon>Klebsiella/Raoultella group</taxon>
        <taxon>Klebsiella</taxon>
        <taxon>Klebsiella pneumoniae complex</taxon>
    </lineage>
</organism>
<sequence>MMNTHKLLDTYMLVGTGLSRVKYEIFSGDEGSYAFITIYAYEPHFHIKGHDSLKLDEAVDVRSQIEGHFADSYQ</sequence>
<dbReference type="RefSeq" id="WP_023313110.1">
    <property type="nucleotide sequence ID" value="NZ_BAACAC010000025.1"/>
</dbReference>
<evidence type="ECO:0000313" key="1">
    <source>
        <dbReference type="EMBL" id="SSK60388.1"/>
    </source>
</evidence>
<evidence type="ECO:0000313" key="2">
    <source>
        <dbReference type="Proteomes" id="UP000252603"/>
    </source>
</evidence>
<accession>A0A332LH72</accession>